<dbReference type="Pfam" id="PF10856">
    <property type="entry name" value="DUF2678"/>
    <property type="match status" value="1"/>
</dbReference>
<dbReference type="AlphaFoldDB" id="A0A138ZZX5"/>
<dbReference type="Proteomes" id="UP000070544">
    <property type="component" value="Unassembled WGS sequence"/>
</dbReference>
<accession>A0A138ZZX5</accession>
<dbReference type="OMA" id="FRHIFFA"/>
<keyword evidence="1" id="KW-1133">Transmembrane helix</keyword>
<feature type="transmembrane region" description="Helical" evidence="1">
    <location>
        <begin position="19"/>
        <end position="37"/>
    </location>
</feature>
<feature type="transmembrane region" description="Helical" evidence="1">
    <location>
        <begin position="77"/>
        <end position="99"/>
    </location>
</feature>
<dbReference type="EMBL" id="KQ965839">
    <property type="protein sequence ID" value="KXS10022.1"/>
    <property type="molecule type" value="Genomic_DNA"/>
</dbReference>
<reference evidence="2 3" key="1">
    <citation type="journal article" date="2015" name="Genome Biol. Evol.">
        <title>Phylogenomic analyses indicate that early fungi evolved digesting cell walls of algal ancestors of land plants.</title>
        <authorList>
            <person name="Chang Y."/>
            <person name="Wang S."/>
            <person name="Sekimoto S."/>
            <person name="Aerts A.L."/>
            <person name="Choi C."/>
            <person name="Clum A."/>
            <person name="LaButti K.M."/>
            <person name="Lindquist E.A."/>
            <person name="Yee Ngan C."/>
            <person name="Ohm R.A."/>
            <person name="Salamov A.A."/>
            <person name="Grigoriev I.V."/>
            <person name="Spatafora J.W."/>
            <person name="Berbee M.L."/>
        </authorList>
    </citation>
    <scope>NUCLEOTIDE SEQUENCE [LARGE SCALE GENOMIC DNA]</scope>
    <source>
        <strain evidence="2 3">JEL478</strain>
    </source>
</reference>
<keyword evidence="3" id="KW-1185">Reference proteome</keyword>
<organism evidence="2 3">
    <name type="scientific">Gonapodya prolifera (strain JEL478)</name>
    <name type="common">Monoblepharis prolifera</name>
    <dbReference type="NCBI Taxonomy" id="1344416"/>
    <lineage>
        <taxon>Eukaryota</taxon>
        <taxon>Fungi</taxon>
        <taxon>Fungi incertae sedis</taxon>
        <taxon>Chytridiomycota</taxon>
        <taxon>Chytridiomycota incertae sedis</taxon>
        <taxon>Monoblepharidomycetes</taxon>
        <taxon>Monoblepharidales</taxon>
        <taxon>Gonapodyaceae</taxon>
        <taxon>Gonapodya</taxon>
    </lineage>
</organism>
<keyword evidence="1" id="KW-0812">Transmembrane</keyword>
<evidence type="ECO:0000313" key="2">
    <source>
        <dbReference type="EMBL" id="KXS10022.1"/>
    </source>
</evidence>
<dbReference type="InterPro" id="IPR022564">
    <property type="entry name" value="DUF2678"/>
</dbReference>
<keyword evidence="1" id="KW-0472">Membrane</keyword>
<gene>
    <name evidence="2" type="ORF">M427DRAFT_140090</name>
</gene>
<evidence type="ECO:0000256" key="1">
    <source>
        <dbReference type="SAM" id="Phobius"/>
    </source>
</evidence>
<dbReference type="PANTHER" id="PTHR28603:SF1">
    <property type="entry name" value="TRANSMEMBRANE PROTEIN 243"/>
    <property type="match status" value="1"/>
</dbReference>
<proteinExistence type="predicted"/>
<sequence length="159" mass="17512">MDEPLFGDVSRRDQQTENIVSAVVIGFVALTVIFSWVNTYKGAANFFFGAGLIVLLLCEVQLVRWYRLGDLDPKFKWLILALGVSVVFFSILANVYFWAAIVTPESHPALAKCIGGNTPDINGHLGLFRSSDDTCWYVCDSGFLLDLSKPAPGVCVRFG</sequence>
<feature type="transmembrane region" description="Helical" evidence="1">
    <location>
        <begin position="43"/>
        <end position="65"/>
    </location>
</feature>
<dbReference type="OrthoDB" id="17800at2759"/>
<dbReference type="PANTHER" id="PTHR28603">
    <property type="entry name" value="TRANSMEMBRANE PROTEIN 243"/>
    <property type="match status" value="1"/>
</dbReference>
<name>A0A138ZZX5_GONPJ</name>
<evidence type="ECO:0000313" key="3">
    <source>
        <dbReference type="Proteomes" id="UP000070544"/>
    </source>
</evidence>
<protein>
    <submittedName>
        <fullName evidence="2">Uncharacterized protein</fullName>
    </submittedName>
</protein>